<sequence length="75" mass="8503">MTTVWERDEIESPCVKVCLIHPAEGLCTGCLRTRDEIAAWSRMTPEARRAVMDELPGRAPRLRRRRGGRAARVKG</sequence>
<comment type="caution">
    <text evidence="1">The sequence shown here is derived from an EMBL/GenBank/DDBJ whole genome shotgun (WGS) entry which is preliminary data.</text>
</comment>
<keyword evidence="2" id="KW-1185">Reference proteome</keyword>
<name>A0A2T0X903_9RHOB</name>
<reference evidence="1 2" key="1">
    <citation type="submission" date="2018-03" db="EMBL/GenBank/DDBJ databases">
        <title>Genomic Encyclopedia of Archaeal and Bacterial Type Strains, Phase II (KMG-II): from individual species to whole genera.</title>
        <authorList>
            <person name="Goeker M."/>
        </authorList>
    </citation>
    <scope>NUCLEOTIDE SEQUENCE [LARGE SCALE GENOMIC DNA]</scope>
    <source>
        <strain evidence="1 2">DSM 29318</strain>
    </source>
</reference>
<proteinExistence type="predicted"/>
<protein>
    <recommendedName>
        <fullName evidence="3">Fe-S protein YdhL (DUF1289 family)</fullName>
    </recommendedName>
</protein>
<dbReference type="Pfam" id="PF06945">
    <property type="entry name" value="DUF1289"/>
    <property type="match status" value="1"/>
</dbReference>
<dbReference type="EMBL" id="PVTT01000001">
    <property type="protein sequence ID" value="PRY95426.1"/>
    <property type="molecule type" value="Genomic_DNA"/>
</dbReference>
<gene>
    <name evidence="1" type="ORF">BCF33_1046</name>
</gene>
<organism evidence="1 2">
    <name type="scientific">Hasllibacter halocynthiae</name>
    <dbReference type="NCBI Taxonomy" id="595589"/>
    <lineage>
        <taxon>Bacteria</taxon>
        <taxon>Pseudomonadati</taxon>
        <taxon>Pseudomonadota</taxon>
        <taxon>Alphaproteobacteria</taxon>
        <taxon>Rhodobacterales</taxon>
        <taxon>Roseobacteraceae</taxon>
        <taxon>Hasllibacter</taxon>
    </lineage>
</organism>
<dbReference type="PANTHER" id="PTHR35175:SF2">
    <property type="entry name" value="DUF1289 DOMAIN-CONTAINING PROTEIN"/>
    <property type="match status" value="1"/>
</dbReference>
<dbReference type="Proteomes" id="UP000238801">
    <property type="component" value="Unassembled WGS sequence"/>
</dbReference>
<dbReference type="OrthoDB" id="9811423at2"/>
<accession>A0A2T0X903</accession>
<evidence type="ECO:0000313" key="1">
    <source>
        <dbReference type="EMBL" id="PRY95426.1"/>
    </source>
</evidence>
<evidence type="ECO:0000313" key="2">
    <source>
        <dbReference type="Proteomes" id="UP000238801"/>
    </source>
</evidence>
<dbReference type="InterPro" id="IPR010710">
    <property type="entry name" value="DUF1289"/>
</dbReference>
<dbReference type="RefSeq" id="WP_106159807.1">
    <property type="nucleotide sequence ID" value="NZ_PVTT01000001.1"/>
</dbReference>
<evidence type="ECO:0008006" key="3">
    <source>
        <dbReference type="Google" id="ProtNLM"/>
    </source>
</evidence>
<dbReference type="AlphaFoldDB" id="A0A2T0X903"/>
<dbReference type="PANTHER" id="PTHR35175">
    <property type="entry name" value="DUF1289 DOMAIN-CONTAINING PROTEIN"/>
    <property type="match status" value="1"/>
</dbReference>